<evidence type="ECO:0000313" key="2">
    <source>
        <dbReference type="Proteomes" id="UP000198414"/>
    </source>
</evidence>
<proteinExistence type="predicted"/>
<dbReference type="AlphaFoldDB" id="A0A1Z5IUR8"/>
<dbReference type="EMBL" id="BCMI01000005">
    <property type="protein sequence ID" value="GAX05426.1"/>
    <property type="molecule type" value="Genomic_DNA"/>
</dbReference>
<reference evidence="1 2" key="1">
    <citation type="submission" date="2015-11" db="EMBL/GenBank/DDBJ databases">
        <title>Draft genome sequences of new species of the genus Lactobacillus isolated from orchardgrass silage.</title>
        <authorList>
            <person name="Tohno M."/>
            <person name="Tanizawa Y."/>
            <person name="Arita M."/>
        </authorList>
    </citation>
    <scope>NUCLEOTIDE SEQUENCE [LARGE SCALE GENOMIC DNA]</scope>
    <source>
        <strain evidence="1 2">IWT25</strain>
    </source>
</reference>
<name>A0A1Z5IUR8_9LACO</name>
<dbReference type="Proteomes" id="UP000198414">
    <property type="component" value="Unassembled WGS sequence"/>
</dbReference>
<evidence type="ECO:0000313" key="1">
    <source>
        <dbReference type="EMBL" id="GAX05426.1"/>
    </source>
</evidence>
<organism evidence="1 2">
    <name type="scientific">Secundilactobacillus pentosiphilus</name>
    <dbReference type="NCBI Taxonomy" id="1714682"/>
    <lineage>
        <taxon>Bacteria</taxon>
        <taxon>Bacillati</taxon>
        <taxon>Bacillota</taxon>
        <taxon>Bacilli</taxon>
        <taxon>Lactobacillales</taxon>
        <taxon>Lactobacillaceae</taxon>
        <taxon>Secundilactobacillus</taxon>
    </lineage>
</organism>
<dbReference type="RefSeq" id="WP_089120732.1">
    <property type="nucleotide sequence ID" value="NZ_BCMI01000005.1"/>
</dbReference>
<sequence>MKLVRNANGDIKINSIRNIQQIFEHDNNLKNVRCFKIPDTKFDTKYAYFTTAFPWSTKITNKLKGTMTGRNSIVIYSFNFDLDILEMRVYIEDHYDYLPTRSAIRDFMTVKFASATELNQWPKLGGTPWLTTDGD</sequence>
<accession>A0A1Z5IUR8</accession>
<protein>
    <submittedName>
        <fullName evidence="1">Uncharacterized protein</fullName>
    </submittedName>
</protein>
<gene>
    <name evidence="1" type="ORF">IWT25_00730</name>
</gene>
<comment type="caution">
    <text evidence="1">The sequence shown here is derived from an EMBL/GenBank/DDBJ whole genome shotgun (WGS) entry which is preliminary data.</text>
</comment>